<dbReference type="Proteomes" id="UP000000305">
    <property type="component" value="Unassembled WGS sequence"/>
</dbReference>
<accession>E9H7K8</accession>
<organism evidence="1 2">
    <name type="scientific">Daphnia pulex</name>
    <name type="common">Water flea</name>
    <dbReference type="NCBI Taxonomy" id="6669"/>
    <lineage>
        <taxon>Eukaryota</taxon>
        <taxon>Metazoa</taxon>
        <taxon>Ecdysozoa</taxon>
        <taxon>Arthropoda</taxon>
        <taxon>Crustacea</taxon>
        <taxon>Branchiopoda</taxon>
        <taxon>Diplostraca</taxon>
        <taxon>Cladocera</taxon>
        <taxon>Anomopoda</taxon>
        <taxon>Daphniidae</taxon>
        <taxon>Daphnia</taxon>
    </lineage>
</organism>
<dbReference type="AlphaFoldDB" id="E9H7K8"/>
<keyword evidence="2" id="KW-1185">Reference proteome</keyword>
<protein>
    <submittedName>
        <fullName evidence="1">Uncharacterized protein</fullName>
    </submittedName>
</protein>
<dbReference type="HOGENOM" id="CLU_3089373_0_0_1"/>
<evidence type="ECO:0000313" key="1">
    <source>
        <dbReference type="EMBL" id="EFX72203.1"/>
    </source>
</evidence>
<sequence length="52" mass="6112">MGFPDIRQDRDKPILQLRQHRLFADGTKRENNTMWMVPIEIATSRSPTTPNM</sequence>
<name>E9H7K8_DAPPU</name>
<reference evidence="1 2" key="1">
    <citation type="journal article" date="2011" name="Science">
        <title>The ecoresponsive genome of Daphnia pulex.</title>
        <authorList>
            <person name="Colbourne J.K."/>
            <person name="Pfrender M.E."/>
            <person name="Gilbert D."/>
            <person name="Thomas W.K."/>
            <person name="Tucker A."/>
            <person name="Oakley T.H."/>
            <person name="Tokishita S."/>
            <person name="Aerts A."/>
            <person name="Arnold G.J."/>
            <person name="Basu M.K."/>
            <person name="Bauer D.J."/>
            <person name="Caceres C.E."/>
            <person name="Carmel L."/>
            <person name="Casola C."/>
            <person name="Choi J.H."/>
            <person name="Detter J.C."/>
            <person name="Dong Q."/>
            <person name="Dusheyko S."/>
            <person name="Eads B.D."/>
            <person name="Frohlich T."/>
            <person name="Geiler-Samerotte K.A."/>
            <person name="Gerlach D."/>
            <person name="Hatcher P."/>
            <person name="Jogdeo S."/>
            <person name="Krijgsveld J."/>
            <person name="Kriventseva E.V."/>
            <person name="Kultz D."/>
            <person name="Laforsch C."/>
            <person name="Lindquist E."/>
            <person name="Lopez J."/>
            <person name="Manak J.R."/>
            <person name="Muller J."/>
            <person name="Pangilinan J."/>
            <person name="Patwardhan R.P."/>
            <person name="Pitluck S."/>
            <person name="Pritham E.J."/>
            <person name="Rechtsteiner A."/>
            <person name="Rho M."/>
            <person name="Rogozin I.B."/>
            <person name="Sakarya O."/>
            <person name="Salamov A."/>
            <person name="Schaack S."/>
            <person name="Shapiro H."/>
            <person name="Shiga Y."/>
            <person name="Skalitzky C."/>
            <person name="Smith Z."/>
            <person name="Souvorov A."/>
            <person name="Sung W."/>
            <person name="Tang Z."/>
            <person name="Tsuchiya D."/>
            <person name="Tu H."/>
            <person name="Vos H."/>
            <person name="Wang M."/>
            <person name="Wolf Y.I."/>
            <person name="Yamagata H."/>
            <person name="Yamada T."/>
            <person name="Ye Y."/>
            <person name="Shaw J.R."/>
            <person name="Andrews J."/>
            <person name="Crease T.J."/>
            <person name="Tang H."/>
            <person name="Lucas S.M."/>
            <person name="Robertson H.M."/>
            <person name="Bork P."/>
            <person name="Koonin E.V."/>
            <person name="Zdobnov E.M."/>
            <person name="Grigoriev I.V."/>
            <person name="Lynch M."/>
            <person name="Boore J.L."/>
        </authorList>
    </citation>
    <scope>NUCLEOTIDE SEQUENCE [LARGE SCALE GENOMIC DNA]</scope>
</reference>
<evidence type="ECO:0000313" key="2">
    <source>
        <dbReference type="Proteomes" id="UP000000305"/>
    </source>
</evidence>
<dbReference type="InParanoid" id="E9H7K8"/>
<gene>
    <name evidence="1" type="ORF">DAPPUDRAFT_254667</name>
</gene>
<dbReference type="EMBL" id="GL732601">
    <property type="protein sequence ID" value="EFX72203.1"/>
    <property type="molecule type" value="Genomic_DNA"/>
</dbReference>
<dbReference type="Gene3D" id="2.60.40.1910">
    <property type="match status" value="1"/>
</dbReference>
<dbReference type="KEGG" id="dpx:DAPPUDRAFT_254667"/>
<proteinExistence type="predicted"/>